<accession>A0A8J7M8Z5</accession>
<reference evidence="2" key="1">
    <citation type="submission" date="2020-12" db="EMBL/GenBank/DDBJ databases">
        <title>Bacterial taxonomy.</title>
        <authorList>
            <person name="Pan X."/>
        </authorList>
    </citation>
    <scope>NUCLEOTIDE SEQUENCE</scope>
    <source>
        <strain evidence="2">M0105</strain>
    </source>
</reference>
<sequence>MRKFMVVVDETPECQNAMRFAARRAQRTEGGVLMLYVIQPEEFQHWMGVAEVMRAEARAQAEDRLNELAEELRQLAGITPEFAIREGKRSEEVLQMIEEDPEIGVLVLGAGEGESPGPLVSHLVAKLGGRMRVPVTVVPGGLSLQRIDEIS</sequence>
<dbReference type="InterPro" id="IPR006016">
    <property type="entry name" value="UspA"/>
</dbReference>
<dbReference type="RefSeq" id="WP_200610260.1">
    <property type="nucleotide sequence ID" value="NZ_JAEHHL010000007.1"/>
</dbReference>
<name>A0A8J7M8Z5_9RHOB</name>
<dbReference type="Gene3D" id="3.40.50.620">
    <property type="entry name" value="HUPs"/>
    <property type="match status" value="1"/>
</dbReference>
<dbReference type="AlphaFoldDB" id="A0A8J7M8Z5"/>
<dbReference type="EMBL" id="JAEHHL010000007">
    <property type="protein sequence ID" value="MBK0399990.1"/>
    <property type="molecule type" value="Genomic_DNA"/>
</dbReference>
<gene>
    <name evidence="2" type="ORF">H0I76_12395</name>
</gene>
<evidence type="ECO:0000259" key="1">
    <source>
        <dbReference type="Pfam" id="PF00582"/>
    </source>
</evidence>
<comment type="caution">
    <text evidence="2">The sequence shown here is derived from an EMBL/GenBank/DDBJ whole genome shotgun (WGS) entry which is preliminary data.</text>
</comment>
<keyword evidence="3" id="KW-1185">Reference proteome</keyword>
<dbReference type="CDD" id="cd00293">
    <property type="entry name" value="USP-like"/>
    <property type="match status" value="1"/>
</dbReference>
<dbReference type="Proteomes" id="UP000655420">
    <property type="component" value="Unassembled WGS sequence"/>
</dbReference>
<protein>
    <submittedName>
        <fullName evidence="2">Universal stress protein</fullName>
    </submittedName>
</protein>
<dbReference type="Pfam" id="PF00582">
    <property type="entry name" value="Usp"/>
    <property type="match status" value="1"/>
</dbReference>
<feature type="domain" description="UspA" evidence="1">
    <location>
        <begin position="1"/>
        <end position="139"/>
    </location>
</feature>
<dbReference type="InterPro" id="IPR014729">
    <property type="entry name" value="Rossmann-like_a/b/a_fold"/>
</dbReference>
<proteinExistence type="predicted"/>
<evidence type="ECO:0000313" key="2">
    <source>
        <dbReference type="EMBL" id="MBK0399990.1"/>
    </source>
</evidence>
<dbReference type="SUPFAM" id="SSF52402">
    <property type="entry name" value="Adenine nucleotide alpha hydrolases-like"/>
    <property type="match status" value="1"/>
</dbReference>
<organism evidence="2 3">
    <name type="scientific">Thermohalobaculum xanthum</name>
    <dbReference type="NCBI Taxonomy" id="2753746"/>
    <lineage>
        <taxon>Bacteria</taxon>
        <taxon>Pseudomonadati</taxon>
        <taxon>Pseudomonadota</taxon>
        <taxon>Alphaproteobacteria</taxon>
        <taxon>Rhodobacterales</taxon>
        <taxon>Paracoccaceae</taxon>
        <taxon>Thermohalobaculum</taxon>
    </lineage>
</organism>
<evidence type="ECO:0000313" key="3">
    <source>
        <dbReference type="Proteomes" id="UP000655420"/>
    </source>
</evidence>